<dbReference type="PROSITE" id="PS00624">
    <property type="entry name" value="GMC_OXRED_2"/>
    <property type="match status" value="1"/>
</dbReference>
<gene>
    <name evidence="6" type="ORF">QQX98_000850</name>
</gene>
<feature type="signal peptide" evidence="3">
    <location>
        <begin position="1"/>
        <end position="20"/>
    </location>
</feature>
<evidence type="ECO:0000256" key="3">
    <source>
        <dbReference type="SAM" id="SignalP"/>
    </source>
</evidence>
<dbReference type="InterPro" id="IPR036188">
    <property type="entry name" value="FAD/NAD-bd_sf"/>
</dbReference>
<dbReference type="Pfam" id="PF00732">
    <property type="entry name" value="GMC_oxred_N"/>
    <property type="match status" value="1"/>
</dbReference>
<dbReference type="PANTHER" id="PTHR47190:SF4">
    <property type="entry name" value="DEHYDROGENASE, PUTATIVE-RELATED"/>
    <property type="match status" value="1"/>
</dbReference>
<accession>A0ABR1HR02</accession>
<dbReference type="PIRSF" id="PIRSF000137">
    <property type="entry name" value="Alcohol_oxidase"/>
    <property type="match status" value="1"/>
</dbReference>
<dbReference type="InterPro" id="IPR012132">
    <property type="entry name" value="GMC_OxRdtase"/>
</dbReference>
<evidence type="ECO:0000256" key="2">
    <source>
        <dbReference type="RuleBase" id="RU003968"/>
    </source>
</evidence>
<dbReference type="InterPro" id="IPR007867">
    <property type="entry name" value="GMC_OxRtase_C"/>
</dbReference>
<reference evidence="6 7" key="1">
    <citation type="journal article" date="2025" name="Microbiol. Resour. Announc.">
        <title>Draft genome sequences for Neonectria magnoliae and Neonectria punicea, canker pathogens of Liriodendron tulipifera and Acer saccharum in West Virginia.</title>
        <authorList>
            <person name="Petronek H.M."/>
            <person name="Kasson M.T."/>
            <person name="Metheny A.M."/>
            <person name="Stauder C.M."/>
            <person name="Lovett B."/>
            <person name="Lynch S.C."/>
            <person name="Garnas J.R."/>
            <person name="Kasson L.R."/>
            <person name="Stajich J.E."/>
        </authorList>
    </citation>
    <scope>NUCLEOTIDE SEQUENCE [LARGE SCALE GENOMIC DNA]</scope>
    <source>
        <strain evidence="6 7">NRRL 64653</strain>
    </source>
</reference>
<feature type="domain" description="Glucose-methanol-choline oxidoreductase N-terminal" evidence="5">
    <location>
        <begin position="282"/>
        <end position="296"/>
    </location>
</feature>
<dbReference type="Proteomes" id="UP001498476">
    <property type="component" value="Unassembled WGS sequence"/>
</dbReference>
<evidence type="ECO:0000313" key="6">
    <source>
        <dbReference type="EMBL" id="KAK7423660.1"/>
    </source>
</evidence>
<evidence type="ECO:0000259" key="5">
    <source>
        <dbReference type="PROSITE" id="PS00624"/>
    </source>
</evidence>
<dbReference type="Pfam" id="PF05199">
    <property type="entry name" value="GMC_oxred_C"/>
    <property type="match status" value="1"/>
</dbReference>
<feature type="chain" id="PRO_5047012752" description="Glucose-methanol-choline oxidoreductase N-terminal domain-containing protein" evidence="3">
    <location>
        <begin position="21"/>
        <end position="556"/>
    </location>
</feature>
<organism evidence="6 7">
    <name type="scientific">Neonectria punicea</name>
    <dbReference type="NCBI Taxonomy" id="979145"/>
    <lineage>
        <taxon>Eukaryota</taxon>
        <taxon>Fungi</taxon>
        <taxon>Dikarya</taxon>
        <taxon>Ascomycota</taxon>
        <taxon>Pezizomycotina</taxon>
        <taxon>Sordariomycetes</taxon>
        <taxon>Hypocreomycetidae</taxon>
        <taxon>Hypocreales</taxon>
        <taxon>Nectriaceae</taxon>
        <taxon>Neonectria</taxon>
    </lineage>
</organism>
<evidence type="ECO:0000313" key="7">
    <source>
        <dbReference type="Proteomes" id="UP001498476"/>
    </source>
</evidence>
<dbReference type="InterPro" id="IPR000172">
    <property type="entry name" value="GMC_OxRdtase_N"/>
</dbReference>
<dbReference type="PROSITE" id="PS00623">
    <property type="entry name" value="GMC_OXRED_1"/>
    <property type="match status" value="1"/>
</dbReference>
<dbReference type="EMBL" id="JAZAVJ010000008">
    <property type="protein sequence ID" value="KAK7423660.1"/>
    <property type="molecule type" value="Genomic_DNA"/>
</dbReference>
<keyword evidence="2" id="KW-0285">Flavoprotein</keyword>
<dbReference type="Gene3D" id="3.50.50.60">
    <property type="entry name" value="FAD/NAD(P)-binding domain"/>
    <property type="match status" value="1"/>
</dbReference>
<dbReference type="Gene3D" id="3.30.410.10">
    <property type="entry name" value="Cholesterol Oxidase, domain 2"/>
    <property type="match status" value="1"/>
</dbReference>
<dbReference type="SUPFAM" id="SSF51905">
    <property type="entry name" value="FAD/NAD(P)-binding domain"/>
    <property type="match status" value="1"/>
</dbReference>
<dbReference type="InterPro" id="IPR053208">
    <property type="entry name" value="GMC_Oxidoreductase_CD"/>
</dbReference>
<dbReference type="PANTHER" id="PTHR47190">
    <property type="entry name" value="DEHYDROGENASE, PUTATIVE-RELATED"/>
    <property type="match status" value="1"/>
</dbReference>
<proteinExistence type="inferred from homology"/>
<sequence>MRFTTVAGSVLLGLASTTVARHVASKKITTRKTTYDYIVAGAGASGLVVAERLADAGHSVLLVERGGPSFYSTGNRQDLMDWNSTVTAYDVPAMAFYTDTSPTIQWCRDTASSAGCLLGGSTMLNALMFVKPRSADFEAWPESWQWENGVAESAETLFERMPGTILASADGKRYNDAAFDAMSKFLGSNGWAEVNALKDVEAKDRIYSHPPWLISNGLRGGPVRSILPDAEALPNFNLELNAKVLRAVRKGGIITGVELELSDGSREIVKLEKGGSLVLSAGTHSTPRILLNSGIGPVEQINIVKSGSTNITLPPRSEWIDLPVGQHLKDHPIVIVQFKTRESLTALPREAFTAPNQETVDLFAQGSGLLSQSGQRLNFWRSVKCSDGVTRTIQGTVNAPANNTVETKVYLTHGLTSEGTLEITPDGKTNITKKQFLNTKGDREAVTTFLEEFLDYARRPGSSLTVASNVTAQTILEVAYSGNHHLGTANMGTKNDGHSVVDPDTRVWGTKNLFVVDGSMHPEVPTGNTQAPIMVAAAHAAKKILKSSPKVVKMRR</sequence>
<keyword evidence="2" id="KW-0274">FAD</keyword>
<comment type="caution">
    <text evidence="6">The sequence shown here is derived from an EMBL/GenBank/DDBJ whole genome shotgun (WGS) entry which is preliminary data.</text>
</comment>
<name>A0ABR1HR02_9HYPO</name>
<feature type="domain" description="Glucose-methanol-choline oxidoreductase N-terminal" evidence="4">
    <location>
        <begin position="115"/>
        <end position="138"/>
    </location>
</feature>
<keyword evidence="3" id="KW-0732">Signal</keyword>
<comment type="similarity">
    <text evidence="1 2">Belongs to the GMC oxidoreductase family.</text>
</comment>
<evidence type="ECO:0000259" key="4">
    <source>
        <dbReference type="PROSITE" id="PS00623"/>
    </source>
</evidence>
<keyword evidence="7" id="KW-1185">Reference proteome</keyword>
<evidence type="ECO:0000256" key="1">
    <source>
        <dbReference type="ARBA" id="ARBA00010790"/>
    </source>
</evidence>
<dbReference type="SUPFAM" id="SSF54373">
    <property type="entry name" value="FAD-linked reductases, C-terminal domain"/>
    <property type="match status" value="1"/>
</dbReference>
<protein>
    <recommendedName>
        <fullName evidence="4 5">Glucose-methanol-choline oxidoreductase N-terminal domain-containing protein</fullName>
    </recommendedName>
</protein>